<dbReference type="InterPro" id="IPR002725">
    <property type="entry name" value="YgjP-like_metallopeptidase"/>
</dbReference>
<dbReference type="PATRIC" id="fig|750.21.peg.2129"/>
<sequence length="231" mass="27016">MKVKIASLSVDLQRKPIKHLNITVLPPCGQIRVSAPLTMSETAIKMAVAGRLVWIKKQQAKFQNQERQSPREMLAGESHYLWGKRYRLEIMPTTGKHYVECTPKKLKLYVRSTTAYANKIAVLEGFYRKALKREIERLLAIWQPKIGVQITQFGVKKMKTMWGSCNPHSARIWLNLELVKKPVECLEYVLVHELVHLLERQHNTQFLAYMDYFLPNWRQRKQYLNSLNLGV</sequence>
<feature type="domain" description="YgjP-like metallopeptidase" evidence="1">
    <location>
        <begin position="22"/>
        <end position="226"/>
    </location>
</feature>
<reference evidence="2 3" key="1">
    <citation type="submission" date="2014-11" db="EMBL/GenBank/DDBJ databases">
        <title>Pan-genome of Gallibacterium spp.</title>
        <authorList>
            <person name="Kudirkiene E."/>
            <person name="Bojesen A.M."/>
        </authorList>
    </citation>
    <scope>NUCLEOTIDE SEQUENCE [LARGE SCALE GENOMIC DNA]</scope>
    <source>
        <strain evidence="2 3">F 279</strain>
    </source>
</reference>
<dbReference type="PANTHER" id="PTHR30399">
    <property type="entry name" value="UNCHARACTERIZED PROTEIN YGJP"/>
    <property type="match status" value="1"/>
</dbReference>
<dbReference type="OrthoDB" id="9811177at2"/>
<evidence type="ECO:0000313" key="3">
    <source>
        <dbReference type="Proteomes" id="UP000092643"/>
    </source>
</evidence>
<dbReference type="AlphaFoldDB" id="A0A1A7NRX2"/>
<proteinExistence type="predicted"/>
<dbReference type="Proteomes" id="UP000092643">
    <property type="component" value="Unassembled WGS sequence"/>
</dbReference>
<evidence type="ECO:0000313" key="2">
    <source>
        <dbReference type="EMBL" id="OBW98898.1"/>
    </source>
</evidence>
<name>A0A1A7NRX2_9PAST</name>
<dbReference type="Pfam" id="PF01863">
    <property type="entry name" value="YgjP-like"/>
    <property type="match status" value="1"/>
</dbReference>
<dbReference type="EMBL" id="JTJO01000026">
    <property type="protein sequence ID" value="OBW98898.1"/>
    <property type="molecule type" value="Genomic_DNA"/>
</dbReference>
<comment type="caution">
    <text evidence="2">The sequence shown here is derived from an EMBL/GenBank/DDBJ whole genome shotgun (WGS) entry which is preliminary data.</text>
</comment>
<dbReference type="Gene3D" id="3.30.2010.10">
    <property type="entry name" value="Metalloproteases ('zincins'), catalytic domain"/>
    <property type="match status" value="1"/>
</dbReference>
<protein>
    <submittedName>
        <fullName evidence="2">Metal-dependent hydrolase</fullName>
    </submittedName>
</protein>
<dbReference type="PANTHER" id="PTHR30399:SF1">
    <property type="entry name" value="UTP PYROPHOSPHATASE"/>
    <property type="match status" value="1"/>
</dbReference>
<dbReference type="CDD" id="cd07344">
    <property type="entry name" value="M48_yhfN_like"/>
    <property type="match status" value="1"/>
</dbReference>
<organism evidence="2 3">
    <name type="scientific">Gallibacterium anatis</name>
    <dbReference type="NCBI Taxonomy" id="750"/>
    <lineage>
        <taxon>Bacteria</taxon>
        <taxon>Pseudomonadati</taxon>
        <taxon>Pseudomonadota</taxon>
        <taxon>Gammaproteobacteria</taxon>
        <taxon>Pasteurellales</taxon>
        <taxon>Pasteurellaceae</taxon>
        <taxon>Gallibacterium</taxon>
    </lineage>
</organism>
<keyword evidence="2" id="KW-0378">Hydrolase</keyword>
<gene>
    <name evidence="2" type="ORF">QV03_05515</name>
</gene>
<accession>A0A1A7NRX2</accession>
<dbReference type="GO" id="GO:0016787">
    <property type="term" value="F:hydrolase activity"/>
    <property type="evidence" value="ECO:0007669"/>
    <property type="project" value="UniProtKB-KW"/>
</dbReference>
<evidence type="ECO:0000259" key="1">
    <source>
        <dbReference type="Pfam" id="PF01863"/>
    </source>
</evidence>
<dbReference type="RefSeq" id="WP_065232188.1">
    <property type="nucleotide sequence ID" value="NZ_JTJN01000065.1"/>
</dbReference>
<dbReference type="InterPro" id="IPR053136">
    <property type="entry name" value="UTP_pyrophosphatase-like"/>
</dbReference>